<gene>
    <name evidence="1" type="ORF">TrLO_g13887</name>
</gene>
<dbReference type="EMBL" id="BRXW01000012">
    <property type="protein sequence ID" value="GMH99572.1"/>
    <property type="molecule type" value="Genomic_DNA"/>
</dbReference>
<organism evidence="1 2">
    <name type="scientific">Triparma laevis f. longispina</name>
    <dbReference type="NCBI Taxonomy" id="1714387"/>
    <lineage>
        <taxon>Eukaryota</taxon>
        <taxon>Sar</taxon>
        <taxon>Stramenopiles</taxon>
        <taxon>Ochrophyta</taxon>
        <taxon>Bolidophyceae</taxon>
        <taxon>Parmales</taxon>
        <taxon>Triparmaceae</taxon>
        <taxon>Triparma</taxon>
    </lineage>
</organism>
<evidence type="ECO:0000313" key="1">
    <source>
        <dbReference type="EMBL" id="GMH99572.1"/>
    </source>
</evidence>
<reference evidence="2" key="1">
    <citation type="journal article" date="2023" name="Commun. Biol.">
        <title>Genome analysis of Parmales, the sister group of diatoms, reveals the evolutionary specialization of diatoms from phago-mixotrophs to photoautotrophs.</title>
        <authorList>
            <person name="Ban H."/>
            <person name="Sato S."/>
            <person name="Yoshikawa S."/>
            <person name="Yamada K."/>
            <person name="Nakamura Y."/>
            <person name="Ichinomiya M."/>
            <person name="Sato N."/>
            <person name="Blanc-Mathieu R."/>
            <person name="Endo H."/>
            <person name="Kuwata A."/>
            <person name="Ogata H."/>
        </authorList>
    </citation>
    <scope>NUCLEOTIDE SEQUENCE [LARGE SCALE GENOMIC DNA]</scope>
    <source>
        <strain evidence="2">NIES 3700</strain>
    </source>
</reference>
<keyword evidence="2" id="KW-1185">Reference proteome</keyword>
<proteinExistence type="predicted"/>
<name>A0A9W7F2Y2_9STRA</name>
<evidence type="ECO:0000313" key="2">
    <source>
        <dbReference type="Proteomes" id="UP001165122"/>
    </source>
</evidence>
<dbReference type="OrthoDB" id="197794at2759"/>
<protein>
    <submittedName>
        <fullName evidence="1">Uncharacterized protein</fullName>
    </submittedName>
</protein>
<accession>A0A9W7F2Y2</accession>
<sequence>MNSRSAMTFCRTSPDAVVVSVWPRAHSQTSAVRSWLESNDAEILFTSEVSLNVTSGVPTIMALYQGEDWVHNNCWYGESPLPSGPPARPYAGAKWKAELTFTESDVQTLSVFVIDAKKTKTKGSLWSGKYGIREELRRAVGGLGNCCLHLTDDQKSALGNSVGQNAAGGYECDSSYAFHCSRVLLDESSIHFLTDARHDVDGFEENWKKYEAWLSNPNDNIGTAPQYNTTK</sequence>
<comment type="caution">
    <text evidence="1">The sequence shown here is derived from an EMBL/GenBank/DDBJ whole genome shotgun (WGS) entry which is preliminary data.</text>
</comment>
<dbReference type="AlphaFoldDB" id="A0A9W7F2Y2"/>
<dbReference type="Proteomes" id="UP001165122">
    <property type="component" value="Unassembled WGS sequence"/>
</dbReference>